<feature type="domain" description="Alpha/beta hydrolase fold-5" evidence="1">
    <location>
        <begin position="82"/>
        <end position="243"/>
    </location>
</feature>
<proteinExistence type="predicted"/>
<evidence type="ECO:0000259" key="1">
    <source>
        <dbReference type="Pfam" id="PF12695"/>
    </source>
</evidence>
<dbReference type="GO" id="GO:0016787">
    <property type="term" value="F:hydrolase activity"/>
    <property type="evidence" value="ECO:0007669"/>
    <property type="project" value="UniProtKB-KW"/>
</dbReference>
<keyword evidence="2" id="KW-0378">Hydrolase</keyword>
<dbReference type="EMBL" id="JBHSWB010000001">
    <property type="protein sequence ID" value="MFC6659215.1"/>
    <property type="molecule type" value="Genomic_DNA"/>
</dbReference>
<dbReference type="Pfam" id="PF12695">
    <property type="entry name" value="Abhydrolase_5"/>
    <property type="match status" value="1"/>
</dbReference>
<keyword evidence="3" id="KW-1185">Reference proteome</keyword>
<comment type="caution">
    <text evidence="2">The sequence shown here is derived from an EMBL/GenBank/DDBJ whole genome shotgun (WGS) entry which is preliminary data.</text>
</comment>
<dbReference type="InterPro" id="IPR029058">
    <property type="entry name" value="AB_hydrolase_fold"/>
</dbReference>
<reference evidence="3" key="1">
    <citation type="journal article" date="2019" name="Int. J. Syst. Evol. Microbiol.">
        <title>The Global Catalogue of Microorganisms (GCM) 10K type strain sequencing project: providing services to taxonomists for standard genome sequencing and annotation.</title>
        <authorList>
            <consortium name="The Broad Institute Genomics Platform"/>
            <consortium name="The Broad Institute Genome Sequencing Center for Infectious Disease"/>
            <person name="Wu L."/>
            <person name="Ma J."/>
        </authorList>
    </citation>
    <scope>NUCLEOTIDE SEQUENCE [LARGE SCALE GENOMIC DNA]</scope>
    <source>
        <strain evidence="3">CCUG 63830</strain>
    </source>
</reference>
<evidence type="ECO:0000313" key="3">
    <source>
        <dbReference type="Proteomes" id="UP001596317"/>
    </source>
</evidence>
<dbReference type="SUPFAM" id="SSF53474">
    <property type="entry name" value="alpha/beta-Hydrolases"/>
    <property type="match status" value="1"/>
</dbReference>
<name>A0ABW1ZGP6_9DEIO</name>
<dbReference type="InterPro" id="IPR029059">
    <property type="entry name" value="AB_hydrolase_5"/>
</dbReference>
<gene>
    <name evidence="2" type="ORF">ACFP90_01680</name>
</gene>
<evidence type="ECO:0000313" key="2">
    <source>
        <dbReference type="EMBL" id="MFC6659215.1"/>
    </source>
</evidence>
<dbReference type="Proteomes" id="UP001596317">
    <property type="component" value="Unassembled WGS sequence"/>
</dbReference>
<organism evidence="2 3">
    <name type="scientific">Deinococcus multiflagellatus</name>
    <dbReference type="NCBI Taxonomy" id="1656887"/>
    <lineage>
        <taxon>Bacteria</taxon>
        <taxon>Thermotogati</taxon>
        <taxon>Deinococcota</taxon>
        <taxon>Deinococci</taxon>
        <taxon>Deinococcales</taxon>
        <taxon>Deinococcaceae</taxon>
        <taxon>Deinococcus</taxon>
    </lineage>
</organism>
<accession>A0ABW1ZGP6</accession>
<dbReference type="Gene3D" id="3.40.50.1820">
    <property type="entry name" value="alpha/beta hydrolase"/>
    <property type="match status" value="1"/>
</dbReference>
<protein>
    <submittedName>
        <fullName evidence="2">Alpha/beta hydrolase</fullName>
    </submittedName>
</protein>
<dbReference type="RefSeq" id="WP_224606005.1">
    <property type="nucleotide sequence ID" value="NZ_JAIQXV010000003.1"/>
</dbReference>
<sequence length="267" mass="27640">MSRRFSRPRLSPRVRAWLVGGALLLAGYGLGRAQPILFRPPLVPGQDAVTDAASREARVTLERVGGPVLNIEPAQGPARLLLVFYPGGLVRPQAYEWLGRALAAQGVQTVIPAFPLDLAVTAPNRAGALIEHYAQGRPVVLAGHSLGGAMAAQYAAGHAGQLAGLVLMAAYPAGNVSLKGQSLPTLSLLAEHDRVAAPDAVRGGLARLPDGAALTVIPGAVHAFFGRYGPQRGDGVPTVSRAQAEGDMLRAITGFLAALEGATPAQR</sequence>